<dbReference type="AlphaFoldDB" id="A0A1J8PP45"/>
<keyword evidence="4" id="KW-0560">Oxidoreductase</keyword>
<evidence type="ECO:0000256" key="3">
    <source>
        <dbReference type="ARBA" id="ARBA00022827"/>
    </source>
</evidence>
<dbReference type="SUPFAM" id="SSF56176">
    <property type="entry name" value="FAD-binding/transporter-associated domain-like"/>
    <property type="match status" value="1"/>
</dbReference>
<organism evidence="7 8">
    <name type="scientific">Rhizopogon vesiculosus</name>
    <dbReference type="NCBI Taxonomy" id="180088"/>
    <lineage>
        <taxon>Eukaryota</taxon>
        <taxon>Fungi</taxon>
        <taxon>Dikarya</taxon>
        <taxon>Basidiomycota</taxon>
        <taxon>Agaricomycotina</taxon>
        <taxon>Agaricomycetes</taxon>
        <taxon>Agaricomycetidae</taxon>
        <taxon>Boletales</taxon>
        <taxon>Suillineae</taxon>
        <taxon>Rhizopogonaceae</taxon>
        <taxon>Rhizopogon</taxon>
    </lineage>
</organism>
<feature type="domain" description="FAD-binding PCMH-type" evidence="6">
    <location>
        <begin position="65"/>
        <end position="176"/>
    </location>
</feature>
<keyword evidence="5" id="KW-0732">Signal</keyword>
<reference evidence="7 8" key="1">
    <citation type="submission" date="2016-03" db="EMBL/GenBank/DDBJ databases">
        <title>Comparative genomics of the ectomycorrhizal sister species Rhizopogon vinicolor and Rhizopogon vesiculosus (Basidiomycota: Boletales) reveals a divergence of the mating type B locus.</title>
        <authorList>
            <person name="Mujic A.B."/>
            <person name="Kuo A."/>
            <person name="Tritt A."/>
            <person name="Lipzen A."/>
            <person name="Chen C."/>
            <person name="Johnson J."/>
            <person name="Sharma A."/>
            <person name="Barry K."/>
            <person name="Grigoriev I.V."/>
            <person name="Spatafora J.W."/>
        </authorList>
    </citation>
    <scope>NUCLEOTIDE SEQUENCE [LARGE SCALE GENOMIC DNA]</scope>
    <source>
        <strain evidence="7 8">AM-OR11-056</strain>
    </source>
</reference>
<dbReference type="EMBL" id="LVVM01005533">
    <property type="protein sequence ID" value="OJA10279.1"/>
    <property type="molecule type" value="Genomic_DNA"/>
</dbReference>
<dbReference type="PANTHER" id="PTHR42973:SF13">
    <property type="entry name" value="FAD-BINDING PCMH-TYPE DOMAIN-CONTAINING PROTEIN"/>
    <property type="match status" value="1"/>
</dbReference>
<keyword evidence="3" id="KW-0274">FAD</keyword>
<evidence type="ECO:0000256" key="1">
    <source>
        <dbReference type="ARBA" id="ARBA00005466"/>
    </source>
</evidence>
<evidence type="ECO:0000256" key="4">
    <source>
        <dbReference type="ARBA" id="ARBA00023002"/>
    </source>
</evidence>
<dbReference type="OrthoDB" id="2151789at2759"/>
<evidence type="ECO:0000313" key="8">
    <source>
        <dbReference type="Proteomes" id="UP000183567"/>
    </source>
</evidence>
<sequence length="176" mass="18187">MSGLITLITGLSFALLSASTEVRRAGNYVATCQEIATSISSSASKVYYPGSPQYTKDNDHWASSSSQPSACSFEPATAQDIGIALQILAKDQTPFAVKSGGHSAMPGFSSTPGVQIALFSFSEVVYDASAHTATIGMGLIWDDVYTELEQYNVTAVGASAPGVGVGGVVLGEVCFT</sequence>
<proteinExistence type="inferred from homology"/>
<protein>
    <recommendedName>
        <fullName evidence="6">FAD-binding PCMH-type domain-containing protein</fullName>
    </recommendedName>
</protein>
<evidence type="ECO:0000313" key="7">
    <source>
        <dbReference type="EMBL" id="OJA10279.1"/>
    </source>
</evidence>
<accession>A0A1J8PP45</accession>
<feature type="signal peptide" evidence="5">
    <location>
        <begin position="1"/>
        <end position="19"/>
    </location>
</feature>
<dbReference type="InterPro" id="IPR036318">
    <property type="entry name" value="FAD-bd_PCMH-like_sf"/>
</dbReference>
<dbReference type="Pfam" id="PF01565">
    <property type="entry name" value="FAD_binding_4"/>
    <property type="match status" value="1"/>
</dbReference>
<dbReference type="InterPro" id="IPR016169">
    <property type="entry name" value="FAD-bd_PCMH_sub2"/>
</dbReference>
<evidence type="ECO:0000256" key="5">
    <source>
        <dbReference type="SAM" id="SignalP"/>
    </source>
</evidence>
<dbReference type="InterPro" id="IPR006094">
    <property type="entry name" value="Oxid_FAD_bind_N"/>
</dbReference>
<feature type="chain" id="PRO_5012204967" description="FAD-binding PCMH-type domain-containing protein" evidence="5">
    <location>
        <begin position="20"/>
        <end position="176"/>
    </location>
</feature>
<dbReference type="PROSITE" id="PS51387">
    <property type="entry name" value="FAD_PCMH"/>
    <property type="match status" value="1"/>
</dbReference>
<keyword evidence="8" id="KW-1185">Reference proteome</keyword>
<comment type="caution">
    <text evidence="7">The sequence shown here is derived from an EMBL/GenBank/DDBJ whole genome shotgun (WGS) entry which is preliminary data.</text>
</comment>
<dbReference type="GO" id="GO:0016491">
    <property type="term" value="F:oxidoreductase activity"/>
    <property type="evidence" value="ECO:0007669"/>
    <property type="project" value="UniProtKB-KW"/>
</dbReference>
<gene>
    <name evidence="7" type="ORF">AZE42_05001</name>
</gene>
<dbReference type="Proteomes" id="UP000183567">
    <property type="component" value="Unassembled WGS sequence"/>
</dbReference>
<dbReference type="InterPro" id="IPR050416">
    <property type="entry name" value="FAD-linked_Oxidoreductase"/>
</dbReference>
<comment type="similarity">
    <text evidence="1">Belongs to the oxygen-dependent FAD-linked oxidoreductase family.</text>
</comment>
<dbReference type="InterPro" id="IPR016166">
    <property type="entry name" value="FAD-bd_PCMH"/>
</dbReference>
<keyword evidence="2" id="KW-0285">Flavoprotein</keyword>
<dbReference type="Gene3D" id="3.30.465.10">
    <property type="match status" value="1"/>
</dbReference>
<dbReference type="GO" id="GO:0071949">
    <property type="term" value="F:FAD binding"/>
    <property type="evidence" value="ECO:0007669"/>
    <property type="project" value="InterPro"/>
</dbReference>
<evidence type="ECO:0000259" key="6">
    <source>
        <dbReference type="PROSITE" id="PS51387"/>
    </source>
</evidence>
<evidence type="ECO:0000256" key="2">
    <source>
        <dbReference type="ARBA" id="ARBA00022630"/>
    </source>
</evidence>
<dbReference type="STRING" id="180088.A0A1J8PP45"/>
<name>A0A1J8PP45_9AGAM</name>
<dbReference type="PANTHER" id="PTHR42973">
    <property type="entry name" value="BINDING OXIDOREDUCTASE, PUTATIVE (AFU_ORTHOLOGUE AFUA_1G17690)-RELATED"/>
    <property type="match status" value="1"/>
</dbReference>